<evidence type="ECO:0000313" key="2">
    <source>
        <dbReference type="Proteomes" id="UP001198242"/>
    </source>
</evidence>
<keyword evidence="2" id="KW-1185">Reference proteome</keyword>
<dbReference type="AlphaFoldDB" id="A0AAE3DX79"/>
<name>A0AAE3DX79_9FIRM</name>
<dbReference type="RefSeq" id="WP_308455825.1">
    <property type="nucleotide sequence ID" value="NZ_JAJEQM010000002.1"/>
</dbReference>
<accession>A0AAE3DX79</accession>
<protein>
    <submittedName>
        <fullName evidence="1">Uncharacterized protein</fullName>
    </submittedName>
</protein>
<evidence type="ECO:0000313" key="1">
    <source>
        <dbReference type="EMBL" id="MCC2209687.1"/>
    </source>
</evidence>
<dbReference type="Proteomes" id="UP001198242">
    <property type="component" value="Unassembled WGS sequence"/>
</dbReference>
<organism evidence="1 2">
    <name type="scientific">Hominilimicola fabiformis</name>
    <dbReference type="NCBI Taxonomy" id="2885356"/>
    <lineage>
        <taxon>Bacteria</taxon>
        <taxon>Bacillati</taxon>
        <taxon>Bacillota</taxon>
        <taxon>Clostridia</taxon>
        <taxon>Eubacteriales</taxon>
        <taxon>Oscillospiraceae</taxon>
        <taxon>Hominilimicola</taxon>
    </lineage>
</organism>
<sequence>MESFKITAKEFLLLCTATDADEVYGVDDAYENLTEDNVEKEVRNAQKSLEEKNYIQSDFDGNSEIRDDLMELISCCVECNNVISVDHAQGNKGQTNVVYYIQDEKVVKSEKKDDIYIIGWLKKEMLYSDIKGLVKILPMERNNNIDKFHIPQNEVERAKESLAKKDKKAAVECFKQHCNTTTAELVANALDINDFYSITEVEFKDKLDSVHNMMVFVTDTSLIKITPTVIDLIDETEFDNTTVAEINDTLDNYVKIVGTIVGEDGLNG</sequence>
<proteinExistence type="predicted"/>
<dbReference type="EMBL" id="JAJEQM010000002">
    <property type="protein sequence ID" value="MCC2209687.1"/>
    <property type="molecule type" value="Genomic_DNA"/>
</dbReference>
<comment type="caution">
    <text evidence="1">The sequence shown here is derived from an EMBL/GenBank/DDBJ whole genome shotgun (WGS) entry which is preliminary data.</text>
</comment>
<reference evidence="1 2" key="1">
    <citation type="submission" date="2021-10" db="EMBL/GenBank/DDBJ databases">
        <title>Anaerobic single-cell dispensing facilitates the cultivation of human gut bacteria.</title>
        <authorList>
            <person name="Afrizal A."/>
        </authorList>
    </citation>
    <scope>NUCLEOTIDE SEQUENCE [LARGE SCALE GENOMIC DNA]</scope>
    <source>
        <strain evidence="1 2">CLA-AA-H232</strain>
    </source>
</reference>
<gene>
    <name evidence="1" type="ORF">LKE05_02620</name>
</gene>